<keyword evidence="13" id="KW-1185">Reference proteome</keyword>
<dbReference type="PANTHER" id="PTHR43725">
    <property type="entry name" value="UDP-GLUCOSE 4-EPIMERASE"/>
    <property type="match status" value="1"/>
</dbReference>
<gene>
    <name evidence="12" type="primary">galE</name>
    <name evidence="12" type="ORF">JJB11_02535</name>
</gene>
<dbReference type="NCBIfam" id="TIGR01179">
    <property type="entry name" value="galE"/>
    <property type="match status" value="1"/>
</dbReference>
<reference evidence="12" key="2">
    <citation type="submission" date="2021-01" db="EMBL/GenBank/DDBJ databases">
        <authorList>
            <person name="Kang M."/>
        </authorList>
    </citation>
    <scope>NUCLEOTIDE SEQUENCE</scope>
    <source>
        <strain evidence="12">KACC 17527</strain>
    </source>
</reference>
<accession>A0A934TP82</accession>
<evidence type="ECO:0000259" key="11">
    <source>
        <dbReference type="Pfam" id="PF01370"/>
    </source>
</evidence>
<evidence type="ECO:0000256" key="6">
    <source>
        <dbReference type="ARBA" id="ARBA00018569"/>
    </source>
</evidence>
<comment type="similarity">
    <text evidence="4 10">Belongs to the NAD(P)-dependent epimerase/dehydratase family.</text>
</comment>
<comment type="catalytic activity">
    <reaction evidence="1 10">
        <text>UDP-alpha-D-glucose = UDP-alpha-D-galactose</text>
        <dbReference type="Rhea" id="RHEA:22168"/>
        <dbReference type="ChEBI" id="CHEBI:58885"/>
        <dbReference type="ChEBI" id="CHEBI:66914"/>
        <dbReference type="EC" id="5.1.3.2"/>
    </reaction>
</comment>
<evidence type="ECO:0000256" key="8">
    <source>
        <dbReference type="ARBA" id="ARBA00023235"/>
    </source>
</evidence>
<keyword evidence="7 10" id="KW-0520">NAD</keyword>
<comment type="cofactor">
    <cofactor evidence="2 10">
        <name>NAD(+)</name>
        <dbReference type="ChEBI" id="CHEBI:57540"/>
    </cofactor>
</comment>
<comment type="subunit">
    <text evidence="10">Homodimer.</text>
</comment>
<dbReference type="InterPro" id="IPR036291">
    <property type="entry name" value="NAD(P)-bd_dom_sf"/>
</dbReference>
<evidence type="ECO:0000256" key="5">
    <source>
        <dbReference type="ARBA" id="ARBA00013189"/>
    </source>
</evidence>
<dbReference type="GO" id="GO:0033499">
    <property type="term" value="P:galactose catabolic process via UDP-galactose, Leloir pathway"/>
    <property type="evidence" value="ECO:0007669"/>
    <property type="project" value="TreeGrafter"/>
</dbReference>
<dbReference type="GO" id="GO:0003978">
    <property type="term" value="F:UDP-glucose 4-epimerase activity"/>
    <property type="evidence" value="ECO:0007669"/>
    <property type="project" value="UniProtKB-UniRule"/>
</dbReference>
<comment type="pathway">
    <text evidence="3 10">Carbohydrate metabolism; galactose metabolism.</text>
</comment>
<evidence type="ECO:0000256" key="2">
    <source>
        <dbReference type="ARBA" id="ARBA00001911"/>
    </source>
</evidence>
<dbReference type="SUPFAM" id="SSF51735">
    <property type="entry name" value="NAD(P)-binding Rossmann-fold domains"/>
    <property type="match status" value="1"/>
</dbReference>
<dbReference type="EC" id="5.1.3.2" evidence="5 10"/>
<dbReference type="Proteomes" id="UP000630528">
    <property type="component" value="Unassembled WGS sequence"/>
</dbReference>
<evidence type="ECO:0000313" key="12">
    <source>
        <dbReference type="EMBL" id="MBK6004958.1"/>
    </source>
</evidence>
<dbReference type="EMBL" id="JAEPWM010000001">
    <property type="protein sequence ID" value="MBK6004958.1"/>
    <property type="molecule type" value="Genomic_DNA"/>
</dbReference>
<name>A0A934TP82_9BURK</name>
<feature type="domain" description="NAD-dependent epimerase/dehydratase" evidence="11">
    <location>
        <begin position="9"/>
        <end position="257"/>
    </location>
</feature>
<evidence type="ECO:0000256" key="10">
    <source>
        <dbReference type="RuleBase" id="RU366046"/>
    </source>
</evidence>
<evidence type="ECO:0000256" key="1">
    <source>
        <dbReference type="ARBA" id="ARBA00000083"/>
    </source>
</evidence>
<dbReference type="AlphaFoldDB" id="A0A934TP82"/>
<dbReference type="Pfam" id="PF01370">
    <property type="entry name" value="Epimerase"/>
    <property type="match status" value="1"/>
</dbReference>
<reference evidence="12" key="1">
    <citation type="journal article" date="2012" name="J. Microbiol. Biotechnol.">
        <title>Ramlibacter ginsenosidimutans sp. nov., with ginsenoside-converting activity.</title>
        <authorList>
            <person name="Wang L."/>
            <person name="An D.S."/>
            <person name="Kim S.G."/>
            <person name="Jin F.X."/>
            <person name="Kim S.C."/>
            <person name="Lee S.T."/>
            <person name="Im W.T."/>
        </authorList>
    </citation>
    <scope>NUCLEOTIDE SEQUENCE</scope>
    <source>
        <strain evidence="12">KACC 17527</strain>
    </source>
</reference>
<evidence type="ECO:0000256" key="7">
    <source>
        <dbReference type="ARBA" id="ARBA00023027"/>
    </source>
</evidence>
<sequence>MSVSPLPCVLVAGGAGYIGSHMARMLLESGFHAVVVDNLTTGHEQALCETTFRQGDIGDRAFMREVLREFEPQCVMHFAAASLVGESVAEPAKYWRNNFVQTLNLLDAMLECGVRQFIFSSTAAVYGNPVEVPITEQHPQLPINPYGNSKLAVERALQDYDRAYGLRSITLRYFNAAGAHPDGTLGERHEPETHLIPLVLQVASGRRPEIARFGSDFPTRDGSCIRDYIHVQDLCTAHLLALRKLADGAPTNVYNLGNGNGHSVNEVIAAAREVTGHPIPVRDAPRRPGDPPVLVADARRARDELAWVPAYPDIATIIAHAWLWEQKLAGQRR</sequence>
<comment type="caution">
    <text evidence="12">The sequence shown here is derived from an EMBL/GenBank/DDBJ whole genome shotgun (WGS) entry which is preliminary data.</text>
</comment>
<protein>
    <recommendedName>
        <fullName evidence="6 10">UDP-glucose 4-epimerase</fullName>
        <ecNumber evidence="5 10">5.1.3.2</ecNumber>
    </recommendedName>
</protein>
<dbReference type="InterPro" id="IPR005886">
    <property type="entry name" value="UDP_G4E"/>
</dbReference>
<dbReference type="CDD" id="cd05247">
    <property type="entry name" value="UDP_G4E_1_SDR_e"/>
    <property type="match status" value="1"/>
</dbReference>
<keyword evidence="9 10" id="KW-0119">Carbohydrate metabolism</keyword>
<dbReference type="InterPro" id="IPR001509">
    <property type="entry name" value="Epimerase_deHydtase"/>
</dbReference>
<dbReference type="RefSeq" id="WP_201166325.1">
    <property type="nucleotide sequence ID" value="NZ_JAEPWM010000001.1"/>
</dbReference>
<proteinExistence type="inferred from homology"/>
<evidence type="ECO:0000256" key="3">
    <source>
        <dbReference type="ARBA" id="ARBA00004947"/>
    </source>
</evidence>
<dbReference type="PANTHER" id="PTHR43725:SF53">
    <property type="entry name" value="UDP-ARABINOSE 4-EPIMERASE 1"/>
    <property type="match status" value="1"/>
</dbReference>
<evidence type="ECO:0000256" key="4">
    <source>
        <dbReference type="ARBA" id="ARBA00007637"/>
    </source>
</evidence>
<keyword evidence="8 10" id="KW-0413">Isomerase</keyword>
<dbReference type="Gene3D" id="3.40.50.720">
    <property type="entry name" value="NAD(P)-binding Rossmann-like Domain"/>
    <property type="match status" value="1"/>
</dbReference>
<evidence type="ECO:0000313" key="13">
    <source>
        <dbReference type="Proteomes" id="UP000630528"/>
    </source>
</evidence>
<dbReference type="Gene3D" id="3.90.25.10">
    <property type="entry name" value="UDP-galactose 4-epimerase, domain 1"/>
    <property type="match status" value="1"/>
</dbReference>
<organism evidence="12 13">
    <name type="scientific">Ramlibacter ginsenosidimutans</name>
    <dbReference type="NCBI Taxonomy" id="502333"/>
    <lineage>
        <taxon>Bacteria</taxon>
        <taxon>Pseudomonadati</taxon>
        <taxon>Pseudomonadota</taxon>
        <taxon>Betaproteobacteria</taxon>
        <taxon>Burkholderiales</taxon>
        <taxon>Comamonadaceae</taxon>
        <taxon>Ramlibacter</taxon>
    </lineage>
</organism>
<evidence type="ECO:0000256" key="9">
    <source>
        <dbReference type="ARBA" id="ARBA00023277"/>
    </source>
</evidence>